<dbReference type="STRING" id="307972.A0A2G8JJK9"/>
<name>A0A2G8JJK9_STIJA</name>
<dbReference type="EMBL" id="MRZV01001790">
    <property type="protein sequence ID" value="PIK35899.1"/>
    <property type="molecule type" value="Genomic_DNA"/>
</dbReference>
<proteinExistence type="inferred from homology"/>
<evidence type="ECO:0000256" key="3">
    <source>
        <dbReference type="ARBA" id="ARBA00022771"/>
    </source>
</evidence>
<keyword evidence="15" id="KW-1185">Reference proteome</keyword>
<dbReference type="AlphaFoldDB" id="A0A2G8JJK9"/>
<evidence type="ECO:0000256" key="12">
    <source>
        <dbReference type="SAM" id="MobiDB-lite"/>
    </source>
</evidence>
<feature type="compositionally biased region" description="Polar residues" evidence="12">
    <location>
        <begin position="250"/>
        <end position="263"/>
    </location>
</feature>
<dbReference type="SMART" id="SM00356">
    <property type="entry name" value="ZnF_C3H1"/>
    <property type="match status" value="2"/>
</dbReference>
<dbReference type="SUPFAM" id="SSF51395">
    <property type="entry name" value="FMN-linked oxidoreductases"/>
    <property type="match status" value="1"/>
</dbReference>
<gene>
    <name evidence="14" type="ORF">BSL78_27275</name>
</gene>
<dbReference type="GO" id="GO:0050660">
    <property type="term" value="F:flavin adenine dinucleotide binding"/>
    <property type="evidence" value="ECO:0007669"/>
    <property type="project" value="UniProtKB-UniRule"/>
</dbReference>
<keyword evidence="11" id="KW-0819">tRNA processing</keyword>
<evidence type="ECO:0000313" key="15">
    <source>
        <dbReference type="Proteomes" id="UP000230750"/>
    </source>
</evidence>
<evidence type="ECO:0000259" key="13">
    <source>
        <dbReference type="PROSITE" id="PS50103"/>
    </source>
</evidence>
<comment type="catalytic activity">
    <reaction evidence="6">
        <text>5,6-dihydrouridine(47) in tRNA + NAD(+) = uridine(47) in tRNA + NADH + H(+)</text>
        <dbReference type="Rhea" id="RHEA:53364"/>
        <dbReference type="Rhea" id="RHEA-COMP:13539"/>
        <dbReference type="Rhea" id="RHEA-COMP:13540"/>
        <dbReference type="ChEBI" id="CHEBI:15378"/>
        <dbReference type="ChEBI" id="CHEBI:57540"/>
        <dbReference type="ChEBI" id="CHEBI:57945"/>
        <dbReference type="ChEBI" id="CHEBI:65315"/>
        <dbReference type="ChEBI" id="CHEBI:74443"/>
        <dbReference type="EC" id="1.3.1.89"/>
    </reaction>
    <physiologicalReaction direction="right-to-left" evidence="6">
        <dbReference type="Rhea" id="RHEA:53366"/>
    </physiologicalReaction>
</comment>
<evidence type="ECO:0000256" key="2">
    <source>
        <dbReference type="ARBA" id="ARBA00022723"/>
    </source>
</evidence>
<evidence type="ECO:0000256" key="9">
    <source>
        <dbReference type="ARBA" id="ARBA00049513"/>
    </source>
</evidence>
<dbReference type="Pfam" id="PF25585">
    <property type="entry name" value="zf-CCCH_DUS3L"/>
    <property type="match status" value="1"/>
</dbReference>
<dbReference type="OrthoDB" id="259935at2759"/>
<keyword evidence="4 10" id="KW-0862">Zinc</keyword>
<dbReference type="CDD" id="cd02801">
    <property type="entry name" value="DUS_like_FMN"/>
    <property type="match status" value="1"/>
</dbReference>
<evidence type="ECO:0000256" key="6">
    <source>
        <dbReference type="ARBA" id="ARBA00048266"/>
    </source>
</evidence>
<keyword evidence="1" id="KW-0507">mRNA processing</keyword>
<feature type="compositionally biased region" description="Polar residues" evidence="12">
    <location>
        <begin position="189"/>
        <end position="210"/>
    </location>
</feature>
<feature type="region of interest" description="Disordered" evidence="12">
    <location>
        <begin position="26"/>
        <end position="60"/>
    </location>
</feature>
<keyword evidence="11" id="KW-0285">Flavoprotein</keyword>
<dbReference type="PANTHER" id="PTHR45846">
    <property type="entry name" value="TRNA-DIHYDROURIDINE(47) SYNTHASE [NAD(P)(+)]-LIKE"/>
    <property type="match status" value="1"/>
</dbReference>
<evidence type="ECO:0000256" key="1">
    <source>
        <dbReference type="ARBA" id="ARBA00022664"/>
    </source>
</evidence>
<evidence type="ECO:0000256" key="5">
    <source>
        <dbReference type="ARBA" id="ARBA00045365"/>
    </source>
</evidence>
<dbReference type="InterPro" id="IPR000571">
    <property type="entry name" value="Znf_CCCH"/>
</dbReference>
<dbReference type="GO" id="GO:0006397">
    <property type="term" value="P:mRNA processing"/>
    <property type="evidence" value="ECO:0007669"/>
    <property type="project" value="UniProtKB-KW"/>
</dbReference>
<evidence type="ECO:0000313" key="14">
    <source>
        <dbReference type="EMBL" id="PIK35899.1"/>
    </source>
</evidence>
<dbReference type="InterPro" id="IPR035587">
    <property type="entry name" value="DUS-like_FMN-bd"/>
</dbReference>
<dbReference type="Pfam" id="PF01207">
    <property type="entry name" value="Dus"/>
    <property type="match status" value="2"/>
</dbReference>
<keyword evidence="3 10" id="KW-0863">Zinc-finger</keyword>
<dbReference type="InterPro" id="IPR036855">
    <property type="entry name" value="Znf_CCCH_sf"/>
</dbReference>
<evidence type="ECO:0000256" key="8">
    <source>
        <dbReference type="ARBA" id="ARBA00049447"/>
    </source>
</evidence>
<comment type="caution">
    <text evidence="14">The sequence shown here is derived from an EMBL/GenBank/DDBJ whole genome shotgun (WGS) entry which is preliminary data.</text>
</comment>
<accession>A0A2G8JJK9</accession>
<reference evidence="14 15" key="1">
    <citation type="journal article" date="2017" name="PLoS Biol.">
        <title>The sea cucumber genome provides insights into morphological evolution and visceral regeneration.</title>
        <authorList>
            <person name="Zhang X."/>
            <person name="Sun L."/>
            <person name="Yuan J."/>
            <person name="Sun Y."/>
            <person name="Gao Y."/>
            <person name="Zhang L."/>
            <person name="Li S."/>
            <person name="Dai H."/>
            <person name="Hamel J.F."/>
            <person name="Liu C."/>
            <person name="Yu Y."/>
            <person name="Liu S."/>
            <person name="Lin W."/>
            <person name="Guo K."/>
            <person name="Jin S."/>
            <person name="Xu P."/>
            <person name="Storey K.B."/>
            <person name="Huan P."/>
            <person name="Zhang T."/>
            <person name="Zhou Y."/>
            <person name="Zhang J."/>
            <person name="Lin C."/>
            <person name="Li X."/>
            <person name="Xing L."/>
            <person name="Huo D."/>
            <person name="Sun M."/>
            <person name="Wang L."/>
            <person name="Mercier A."/>
            <person name="Li F."/>
            <person name="Yang H."/>
            <person name="Xiang J."/>
        </authorList>
    </citation>
    <scope>NUCLEOTIDE SEQUENCE [LARGE SCALE GENOMIC DNA]</scope>
    <source>
        <strain evidence="14">Shaxun</strain>
        <tissue evidence="14">Muscle</tissue>
    </source>
</reference>
<keyword evidence="2 10" id="KW-0479">Metal-binding</keyword>
<dbReference type="Gene3D" id="4.10.1000.10">
    <property type="entry name" value="Zinc finger, CCCH-type"/>
    <property type="match status" value="1"/>
</dbReference>
<comment type="catalytic activity">
    <reaction evidence="7">
        <text>a 5,6-dihydrouridine in mRNA + NAD(+) = a uridine in mRNA + NADH + H(+)</text>
        <dbReference type="Rhea" id="RHEA:69851"/>
        <dbReference type="Rhea" id="RHEA-COMP:14658"/>
        <dbReference type="Rhea" id="RHEA-COMP:17789"/>
        <dbReference type="ChEBI" id="CHEBI:15378"/>
        <dbReference type="ChEBI" id="CHEBI:57540"/>
        <dbReference type="ChEBI" id="CHEBI:57945"/>
        <dbReference type="ChEBI" id="CHEBI:65315"/>
        <dbReference type="ChEBI" id="CHEBI:74443"/>
    </reaction>
    <physiologicalReaction direction="right-to-left" evidence="7">
        <dbReference type="Rhea" id="RHEA:69853"/>
    </physiologicalReaction>
</comment>
<feature type="domain" description="C3H1-type" evidence="13">
    <location>
        <begin position="63"/>
        <end position="91"/>
    </location>
</feature>
<comment type="cofactor">
    <cofactor evidence="11">
        <name>FMN</name>
        <dbReference type="ChEBI" id="CHEBI:58210"/>
    </cofactor>
</comment>
<dbReference type="GO" id="GO:0102265">
    <property type="term" value="F:tRNA-dihydrouridine47 synthase activity"/>
    <property type="evidence" value="ECO:0007669"/>
    <property type="project" value="UniProtKB-EC"/>
</dbReference>
<dbReference type="Gene3D" id="3.20.20.70">
    <property type="entry name" value="Aldolase class I"/>
    <property type="match status" value="2"/>
</dbReference>
<keyword evidence="11" id="KW-0560">Oxidoreductase</keyword>
<sequence length="673" mass="75262">MIQTKIESVTALWFIDFQKFNQLFSDRGKNGTSSPGDDGEEPPAKKPKRSGQNKSRPKPVRLLPKEKLCLNMAKGKECPYGEQCKFNHDLENMLKQKPADIGPKCYNFDMFGHCEFGLMCRYGTSHISSDFENITDEARKINPSTLTSNTLSMELRRELRKKKINYPKADMYLKTLPRDGKGKKKAMKGNSSSLAGPTAEPNVNTSTVSTKVADKPTSVRCTEESLQGTEGEMLQSAVEQSSIPKDLKDGNSSSDKSRLTATAATEADTSGICEQLGETDEQRTRVKPDLNGSKESSVGGHQQNPVKQRSDLIELGSGKKSTESNLSHEKKEEPYLGNVEVISPPSCLKPGMDGKTGPLSDAVKQDGIVVSHVYSDKSSVTDVAMATDMDCMTGSSLREKKKTLDVKGKLLLAPLTTVGNLPFRRICKGYGADITCGEMAMCTNLLMGQSCEWALLRRHHTEDVFGVQLCGGFPDTMTKCAELLSSRLDIDFIDVNVGCPIDLVYHKVVFVTFWSPLREWDILSFEDANQHFKYSGSAGLMIARGALIKPWIFTEIKEQRHWDISASERLDLLRNFSNYGLEHWGSDTQGVNKTRRFLLEWLSFLYRYIPVGLLERLPQKINERPPFYFGRNDLETLMSSNKCEDWIKISEMLLGPVPDDFLFLPKHKANSYN</sequence>
<comment type="function">
    <text evidence="5">Catalyzes the synthesis of dihydrouridine, a modified base, in various RNAs, such as tRNAs, mRNAs and some long non-coding RNAs (lncRNAs). Mainly modifies the uridine in position 47 (U47) in the D-loop of most cytoplasmic tRNAs. Also able to mediate the formation of dihydrouridine in some mRNAs, thereby regulating their translation.</text>
</comment>
<keyword evidence="11" id="KW-0288">FMN</keyword>
<dbReference type="Proteomes" id="UP000230750">
    <property type="component" value="Unassembled WGS sequence"/>
</dbReference>
<comment type="similarity">
    <text evidence="11">Belongs to the dus family. Dus3 subfamily.</text>
</comment>
<feature type="compositionally biased region" description="Basic and acidic residues" evidence="12">
    <location>
        <begin position="320"/>
        <end position="334"/>
    </location>
</feature>
<comment type="catalytic activity">
    <reaction evidence="9">
        <text>5,6-dihydrouridine(47) in tRNA + NADP(+) = uridine(47) in tRNA + NADPH + H(+)</text>
        <dbReference type="Rhea" id="RHEA:53360"/>
        <dbReference type="Rhea" id="RHEA-COMP:13539"/>
        <dbReference type="Rhea" id="RHEA-COMP:13540"/>
        <dbReference type="ChEBI" id="CHEBI:15378"/>
        <dbReference type="ChEBI" id="CHEBI:57783"/>
        <dbReference type="ChEBI" id="CHEBI:58349"/>
        <dbReference type="ChEBI" id="CHEBI:65315"/>
        <dbReference type="ChEBI" id="CHEBI:74443"/>
        <dbReference type="EC" id="1.3.1.89"/>
    </reaction>
    <physiologicalReaction direction="right-to-left" evidence="9">
        <dbReference type="Rhea" id="RHEA:53362"/>
    </physiologicalReaction>
</comment>
<protein>
    <recommendedName>
        <fullName evidence="11">tRNA-dihydrouridine(47) synthase [NAD(P)(+)]</fullName>
        <ecNumber evidence="11">1.3.1.-</ecNumber>
    </recommendedName>
    <alternativeName>
        <fullName evidence="11">tRNA-dihydrouridine synthase 3</fullName>
    </alternativeName>
</protein>
<dbReference type="GO" id="GO:0106414">
    <property type="term" value="F:mRNA dihydrouridine synthase activity"/>
    <property type="evidence" value="ECO:0007669"/>
    <property type="project" value="RHEA"/>
</dbReference>
<dbReference type="SUPFAM" id="SSF90229">
    <property type="entry name" value="CCCH zinc finger"/>
    <property type="match status" value="1"/>
</dbReference>
<dbReference type="EC" id="1.3.1.-" evidence="11"/>
<feature type="compositionally biased region" description="Polar residues" evidence="12">
    <location>
        <begin position="26"/>
        <end position="35"/>
    </location>
</feature>
<evidence type="ECO:0000256" key="7">
    <source>
        <dbReference type="ARBA" id="ARBA00048342"/>
    </source>
</evidence>
<feature type="zinc finger region" description="C3H1-type" evidence="10">
    <location>
        <begin position="104"/>
        <end position="129"/>
    </location>
</feature>
<evidence type="ECO:0000256" key="4">
    <source>
        <dbReference type="ARBA" id="ARBA00022833"/>
    </source>
</evidence>
<dbReference type="GO" id="GO:0008270">
    <property type="term" value="F:zinc ion binding"/>
    <property type="evidence" value="ECO:0007669"/>
    <property type="project" value="UniProtKB-KW"/>
</dbReference>
<dbReference type="PANTHER" id="PTHR45846:SF1">
    <property type="entry name" value="TRNA-DIHYDROURIDINE(47) SYNTHASE [NAD(P)(+)]-LIKE"/>
    <property type="match status" value="1"/>
</dbReference>
<feature type="compositionally biased region" description="Polar residues" evidence="12">
    <location>
        <begin position="293"/>
        <end position="307"/>
    </location>
</feature>
<feature type="compositionally biased region" description="Basic residues" evidence="12">
    <location>
        <begin position="45"/>
        <end position="59"/>
    </location>
</feature>
<comment type="catalytic activity">
    <reaction evidence="8">
        <text>a 5,6-dihydrouridine in mRNA + NADP(+) = a uridine in mRNA + NADPH + H(+)</text>
        <dbReference type="Rhea" id="RHEA:69855"/>
        <dbReference type="Rhea" id="RHEA-COMP:14658"/>
        <dbReference type="Rhea" id="RHEA-COMP:17789"/>
        <dbReference type="ChEBI" id="CHEBI:15378"/>
        <dbReference type="ChEBI" id="CHEBI:57783"/>
        <dbReference type="ChEBI" id="CHEBI:58349"/>
        <dbReference type="ChEBI" id="CHEBI:65315"/>
        <dbReference type="ChEBI" id="CHEBI:74443"/>
    </reaction>
    <physiologicalReaction direction="right-to-left" evidence="8">
        <dbReference type="Rhea" id="RHEA:69857"/>
    </physiologicalReaction>
</comment>
<feature type="zinc finger region" description="C3H1-type" evidence="10">
    <location>
        <begin position="63"/>
        <end position="91"/>
    </location>
</feature>
<dbReference type="InterPro" id="IPR013785">
    <property type="entry name" value="Aldolase_TIM"/>
</dbReference>
<dbReference type="GO" id="GO:0003723">
    <property type="term" value="F:RNA binding"/>
    <property type="evidence" value="ECO:0007669"/>
    <property type="project" value="TreeGrafter"/>
</dbReference>
<evidence type="ECO:0000256" key="10">
    <source>
        <dbReference type="PROSITE-ProRule" id="PRU00723"/>
    </source>
</evidence>
<feature type="region of interest" description="Disordered" evidence="12">
    <location>
        <begin position="175"/>
        <end position="334"/>
    </location>
</feature>
<dbReference type="PROSITE" id="PS50103">
    <property type="entry name" value="ZF_C3H1"/>
    <property type="match status" value="2"/>
</dbReference>
<evidence type="ECO:0000256" key="11">
    <source>
        <dbReference type="RuleBase" id="RU291113"/>
    </source>
</evidence>
<feature type="domain" description="C3H1-type" evidence="13">
    <location>
        <begin position="104"/>
        <end position="129"/>
    </location>
</feature>
<organism evidence="14 15">
    <name type="scientific">Stichopus japonicus</name>
    <name type="common">Sea cucumber</name>
    <dbReference type="NCBI Taxonomy" id="307972"/>
    <lineage>
        <taxon>Eukaryota</taxon>
        <taxon>Metazoa</taxon>
        <taxon>Echinodermata</taxon>
        <taxon>Eleutherozoa</taxon>
        <taxon>Echinozoa</taxon>
        <taxon>Holothuroidea</taxon>
        <taxon>Aspidochirotacea</taxon>
        <taxon>Aspidochirotida</taxon>
        <taxon>Stichopodidae</taxon>
        <taxon>Apostichopus</taxon>
    </lineage>
</organism>